<keyword evidence="3" id="KW-1185">Reference proteome</keyword>
<evidence type="ECO:0000313" key="2">
    <source>
        <dbReference type="EMBL" id="MFD0783956.1"/>
    </source>
</evidence>
<reference evidence="3" key="1">
    <citation type="journal article" date="2019" name="Int. J. Syst. Evol. Microbiol.">
        <title>The Global Catalogue of Microorganisms (GCM) 10K type strain sequencing project: providing services to taxonomists for standard genome sequencing and annotation.</title>
        <authorList>
            <consortium name="The Broad Institute Genomics Platform"/>
            <consortium name="The Broad Institute Genome Sequencing Center for Infectious Disease"/>
            <person name="Wu L."/>
            <person name="Ma J."/>
        </authorList>
    </citation>
    <scope>NUCLEOTIDE SEQUENCE [LARGE SCALE GENOMIC DNA]</scope>
    <source>
        <strain evidence="3">JCM 32148</strain>
    </source>
</reference>
<dbReference type="EMBL" id="JBHTHM010000272">
    <property type="protein sequence ID" value="MFD0783956.1"/>
    <property type="molecule type" value="Genomic_DNA"/>
</dbReference>
<name>A0ABW2ZZ93_9ACTN</name>
<evidence type="ECO:0000313" key="3">
    <source>
        <dbReference type="Proteomes" id="UP001597053"/>
    </source>
</evidence>
<proteinExistence type="predicted"/>
<dbReference type="Pfam" id="PF01613">
    <property type="entry name" value="Flavin_Reduct"/>
    <property type="match status" value="1"/>
</dbReference>
<accession>A0ABW2ZZ93</accession>
<feature type="domain" description="Flavin reductase like" evidence="1">
    <location>
        <begin position="2"/>
        <end position="46"/>
    </location>
</feature>
<gene>
    <name evidence="2" type="ORF">ACFQZ8_08515</name>
</gene>
<organism evidence="2 3">
    <name type="scientific">Micromonospora azadirachtae</name>
    <dbReference type="NCBI Taxonomy" id="1970735"/>
    <lineage>
        <taxon>Bacteria</taxon>
        <taxon>Bacillati</taxon>
        <taxon>Actinomycetota</taxon>
        <taxon>Actinomycetes</taxon>
        <taxon>Micromonosporales</taxon>
        <taxon>Micromonosporaceae</taxon>
        <taxon>Micromonospora</taxon>
    </lineage>
</organism>
<protein>
    <submittedName>
        <fullName evidence="2">Flavin reductase</fullName>
    </submittedName>
</protein>
<dbReference type="Proteomes" id="UP001597053">
    <property type="component" value="Unassembled WGS sequence"/>
</dbReference>
<comment type="caution">
    <text evidence="2">The sequence shown here is derived from an EMBL/GenBank/DDBJ whole genome shotgun (WGS) entry which is preliminary data.</text>
</comment>
<evidence type="ECO:0000259" key="1">
    <source>
        <dbReference type="Pfam" id="PF01613"/>
    </source>
</evidence>
<dbReference type="InterPro" id="IPR002563">
    <property type="entry name" value="Flavin_Rdtase-like_dom"/>
</dbReference>
<feature type="non-terminal residue" evidence="2">
    <location>
        <position position="1"/>
    </location>
</feature>
<sequence length="47" mass="5320">GGWAGCRLDSAREYGWALLVEATIEAVELVEEVAPLLHYRGRYRELT</sequence>